<organism evidence="1">
    <name type="scientific">marine sediment metagenome</name>
    <dbReference type="NCBI Taxonomy" id="412755"/>
    <lineage>
        <taxon>unclassified sequences</taxon>
        <taxon>metagenomes</taxon>
        <taxon>ecological metagenomes</taxon>
    </lineage>
</organism>
<accession>X0V9J8</accession>
<name>X0V9J8_9ZZZZ</name>
<proteinExistence type="predicted"/>
<feature type="non-terminal residue" evidence="1">
    <location>
        <position position="1"/>
    </location>
</feature>
<reference evidence="1" key="1">
    <citation type="journal article" date="2014" name="Front. Microbiol.">
        <title>High frequency of phylogenetically diverse reductive dehalogenase-homologous genes in deep subseafloor sedimentary metagenomes.</title>
        <authorList>
            <person name="Kawai M."/>
            <person name="Futagami T."/>
            <person name="Toyoda A."/>
            <person name="Takaki Y."/>
            <person name="Nishi S."/>
            <person name="Hori S."/>
            <person name="Arai W."/>
            <person name="Tsubouchi T."/>
            <person name="Morono Y."/>
            <person name="Uchiyama I."/>
            <person name="Ito T."/>
            <person name="Fujiyama A."/>
            <person name="Inagaki F."/>
            <person name="Takami H."/>
        </authorList>
    </citation>
    <scope>NUCLEOTIDE SEQUENCE</scope>
    <source>
        <strain evidence="1">Expedition CK06-06</strain>
    </source>
</reference>
<comment type="caution">
    <text evidence="1">The sequence shown here is derived from an EMBL/GenBank/DDBJ whole genome shotgun (WGS) entry which is preliminary data.</text>
</comment>
<sequence length="72" mass="7823">FLEHDTRVREHFGSDLCVLDLDSEMNLLPKLSDFLGASVQYPHANKSKARPADKAGVPVIADFGADALQKVG</sequence>
<evidence type="ECO:0000313" key="1">
    <source>
        <dbReference type="EMBL" id="GAG09158.1"/>
    </source>
</evidence>
<dbReference type="AlphaFoldDB" id="X0V9J8"/>
<gene>
    <name evidence="1" type="ORF">S01H1_42739</name>
</gene>
<dbReference type="EMBL" id="BARS01027194">
    <property type="protein sequence ID" value="GAG09158.1"/>
    <property type="molecule type" value="Genomic_DNA"/>
</dbReference>
<protein>
    <submittedName>
        <fullName evidence="1">Uncharacterized protein</fullName>
    </submittedName>
</protein>